<feature type="domain" description="TonB-dependent receptor-like beta-barrel" evidence="13">
    <location>
        <begin position="213"/>
        <end position="590"/>
    </location>
</feature>
<comment type="subcellular location">
    <subcellularLocation>
        <location evidence="1 11">Cell outer membrane</location>
        <topology evidence="1 11">Multi-pass membrane protein</topology>
    </subcellularLocation>
</comment>
<dbReference type="Gene3D" id="2.40.170.20">
    <property type="entry name" value="TonB-dependent receptor, beta-barrel domain"/>
    <property type="match status" value="1"/>
</dbReference>
<evidence type="ECO:0000256" key="8">
    <source>
        <dbReference type="ARBA" id="ARBA00023136"/>
    </source>
</evidence>
<dbReference type="EMBL" id="FNEM01000009">
    <property type="protein sequence ID" value="SDJ50919.1"/>
    <property type="molecule type" value="Genomic_DNA"/>
</dbReference>
<dbReference type="AlphaFoldDB" id="A0A1G8UAX9"/>
<dbReference type="GO" id="GO:0044718">
    <property type="term" value="P:siderophore transmembrane transport"/>
    <property type="evidence" value="ECO:0007669"/>
    <property type="project" value="TreeGrafter"/>
</dbReference>
<dbReference type="Pfam" id="PF00593">
    <property type="entry name" value="TonB_dep_Rec_b-barrel"/>
    <property type="match status" value="1"/>
</dbReference>
<evidence type="ECO:0000256" key="10">
    <source>
        <dbReference type="ARBA" id="ARBA00023237"/>
    </source>
</evidence>
<accession>A0A1G8UAX9</accession>
<keyword evidence="9" id="KW-0675">Receptor</keyword>
<dbReference type="PANTHER" id="PTHR30069">
    <property type="entry name" value="TONB-DEPENDENT OUTER MEMBRANE RECEPTOR"/>
    <property type="match status" value="1"/>
</dbReference>
<gene>
    <name evidence="15" type="ORF">SAMN04488540_10929</name>
</gene>
<evidence type="ECO:0000313" key="15">
    <source>
        <dbReference type="EMBL" id="SDJ50919.1"/>
    </source>
</evidence>
<dbReference type="InterPro" id="IPR039426">
    <property type="entry name" value="TonB-dep_rcpt-like"/>
</dbReference>
<proteinExistence type="inferred from homology"/>
<keyword evidence="16" id="KW-1185">Reference proteome</keyword>
<evidence type="ECO:0000259" key="14">
    <source>
        <dbReference type="Pfam" id="PF07715"/>
    </source>
</evidence>
<keyword evidence="3 11" id="KW-0813">Transport</keyword>
<evidence type="ECO:0000256" key="1">
    <source>
        <dbReference type="ARBA" id="ARBA00004571"/>
    </source>
</evidence>
<name>A0A1G8UAX9_9GAMM</name>
<dbReference type="InterPro" id="IPR037066">
    <property type="entry name" value="Plug_dom_sf"/>
</dbReference>
<reference evidence="16" key="1">
    <citation type="submission" date="2016-10" db="EMBL/GenBank/DDBJ databases">
        <authorList>
            <person name="Varghese N."/>
            <person name="Submissions S."/>
        </authorList>
    </citation>
    <scope>NUCLEOTIDE SEQUENCE [LARGE SCALE GENOMIC DNA]</scope>
    <source>
        <strain evidence="16">DSM 23317</strain>
    </source>
</reference>
<dbReference type="CDD" id="cd01347">
    <property type="entry name" value="ligand_gated_channel"/>
    <property type="match status" value="1"/>
</dbReference>
<keyword evidence="6" id="KW-0732">Signal</keyword>
<comment type="similarity">
    <text evidence="2">Belongs to the TonB-dependent receptor family. Hemoglobin/haptoglobin binding protein subfamily.</text>
</comment>
<dbReference type="InterPro" id="IPR012910">
    <property type="entry name" value="Plug_dom"/>
</dbReference>
<evidence type="ECO:0000256" key="4">
    <source>
        <dbReference type="ARBA" id="ARBA00022452"/>
    </source>
</evidence>
<keyword evidence="8 11" id="KW-0472">Membrane</keyword>
<dbReference type="SUPFAM" id="SSF56935">
    <property type="entry name" value="Porins"/>
    <property type="match status" value="1"/>
</dbReference>
<evidence type="ECO:0000259" key="13">
    <source>
        <dbReference type="Pfam" id="PF00593"/>
    </source>
</evidence>
<evidence type="ECO:0000256" key="11">
    <source>
        <dbReference type="PROSITE-ProRule" id="PRU01360"/>
    </source>
</evidence>
<dbReference type="Pfam" id="PF07715">
    <property type="entry name" value="Plug"/>
    <property type="match status" value="1"/>
</dbReference>
<dbReference type="RefSeq" id="WP_090365416.1">
    <property type="nucleotide sequence ID" value="NZ_FNEM01000009.1"/>
</dbReference>
<sequence length="632" mass="71000">MLTPLLLAAATVAMEVDEVVTVEYRSLEENLAWDQAALGADLVVIDRDQFESIGEGDINTLLNQFVPGLFAVGARGRYDAGYASLQGSRKQDILWLIDGNRINNRLYGGIYLDSLNPNIIERIEVLKGGQGVVFGTEAIAGVINIVTRNYQGETEGSVSVGADTLETASGSLFYTTAVDSLEWSLFGSATTSEGYQLWRDEEIHWTAADDKKRGYTVANAGTKLRWVINDASQLTVLAQYNYGELERLRSYGTIDSHNERREQIYTAEYQFLASDQLQLLLKGYYHGWDSHYTRIDQDINGNVSVVDDDSYWGFEDYGLKLSAKLTQDNGDSWLMGTELQGYRGEDEVMEFVSDTEVVRSLFAQYRPRFEALADTSVAVGLRYSDIDSAGDSLNWSLGGEHRLNAYGLLRASAGTGFRLPSADELYSVEREGGLIGNPDLDPEQSLNLNLGLSWQQDAWQLEPTLFWRRVDDLIGIQGNQYQNLDNRVETKGVELNLAWQGSDLWYWQGQMTYADSRENGSSEQIEEVPKWLASSRLEHTPSDALSLYLFVSYTGEFTDYATEAGDYWLLELGGSYRWGQHHTLRVRLENALDEEYAASVFNPGSSVPEPERSPKQTLGIPRNLQLNYHYQF</sequence>
<keyword evidence="4 11" id="KW-1134">Transmembrane beta strand</keyword>
<evidence type="ECO:0000313" key="16">
    <source>
        <dbReference type="Proteomes" id="UP000199527"/>
    </source>
</evidence>
<dbReference type="OrthoDB" id="9764669at2"/>
<feature type="domain" description="TonB-dependent receptor plug" evidence="14">
    <location>
        <begin position="42"/>
        <end position="142"/>
    </location>
</feature>
<evidence type="ECO:0000256" key="3">
    <source>
        <dbReference type="ARBA" id="ARBA00022448"/>
    </source>
</evidence>
<dbReference type="InterPro" id="IPR036942">
    <property type="entry name" value="Beta-barrel_TonB_sf"/>
</dbReference>
<dbReference type="GO" id="GO:0009279">
    <property type="term" value="C:cell outer membrane"/>
    <property type="evidence" value="ECO:0007669"/>
    <property type="project" value="UniProtKB-SubCell"/>
</dbReference>
<dbReference type="Gene3D" id="2.170.130.10">
    <property type="entry name" value="TonB-dependent receptor, plug domain"/>
    <property type="match status" value="1"/>
</dbReference>
<keyword evidence="10 11" id="KW-0998">Cell outer membrane</keyword>
<dbReference type="GO" id="GO:0015344">
    <property type="term" value="F:siderophore uptake transmembrane transporter activity"/>
    <property type="evidence" value="ECO:0007669"/>
    <property type="project" value="TreeGrafter"/>
</dbReference>
<evidence type="ECO:0000256" key="9">
    <source>
        <dbReference type="ARBA" id="ARBA00023170"/>
    </source>
</evidence>
<dbReference type="Proteomes" id="UP000199527">
    <property type="component" value="Unassembled WGS sequence"/>
</dbReference>
<dbReference type="PROSITE" id="PS52016">
    <property type="entry name" value="TONB_DEPENDENT_REC_3"/>
    <property type="match status" value="1"/>
</dbReference>
<evidence type="ECO:0000256" key="6">
    <source>
        <dbReference type="ARBA" id="ARBA00022729"/>
    </source>
</evidence>
<protein>
    <submittedName>
        <fullName evidence="15">Iron complex outermembrane recepter protein</fullName>
    </submittedName>
</protein>
<keyword evidence="7 12" id="KW-0798">TonB box</keyword>
<evidence type="ECO:0000256" key="7">
    <source>
        <dbReference type="ARBA" id="ARBA00023077"/>
    </source>
</evidence>
<dbReference type="PANTHER" id="PTHR30069:SF29">
    <property type="entry name" value="HEMOGLOBIN AND HEMOGLOBIN-HAPTOGLOBIN-BINDING PROTEIN 1-RELATED"/>
    <property type="match status" value="1"/>
</dbReference>
<evidence type="ECO:0000256" key="2">
    <source>
        <dbReference type="ARBA" id="ARBA00008143"/>
    </source>
</evidence>
<evidence type="ECO:0000256" key="5">
    <source>
        <dbReference type="ARBA" id="ARBA00022692"/>
    </source>
</evidence>
<dbReference type="InterPro" id="IPR000531">
    <property type="entry name" value="Beta-barrel_TonB"/>
</dbReference>
<organism evidence="15 16">
    <name type="scientific">Ferrimonas sediminum</name>
    <dbReference type="NCBI Taxonomy" id="718193"/>
    <lineage>
        <taxon>Bacteria</taxon>
        <taxon>Pseudomonadati</taxon>
        <taxon>Pseudomonadota</taxon>
        <taxon>Gammaproteobacteria</taxon>
        <taxon>Alteromonadales</taxon>
        <taxon>Ferrimonadaceae</taxon>
        <taxon>Ferrimonas</taxon>
    </lineage>
</organism>
<keyword evidence="5 11" id="KW-0812">Transmembrane</keyword>
<evidence type="ECO:0000256" key="12">
    <source>
        <dbReference type="RuleBase" id="RU003357"/>
    </source>
</evidence>